<name>A0A5E7W715_PSEFL</name>
<dbReference type="EMBL" id="CABVGZ010000049">
    <property type="protein sequence ID" value="VVN15604.1"/>
    <property type="molecule type" value="Genomic_DNA"/>
</dbReference>
<dbReference type="Proteomes" id="UP000326241">
    <property type="component" value="Unassembled WGS sequence"/>
</dbReference>
<protein>
    <submittedName>
        <fullName evidence="1">Uncharacterized protein</fullName>
    </submittedName>
</protein>
<gene>
    <name evidence="1" type="ORF">PS624_04061</name>
</gene>
<proteinExistence type="predicted"/>
<dbReference type="AlphaFoldDB" id="A0A5E7W715"/>
<reference evidence="1 2" key="1">
    <citation type="submission" date="2019-09" db="EMBL/GenBank/DDBJ databases">
        <authorList>
            <person name="Chandra G."/>
            <person name="Truman W A."/>
        </authorList>
    </citation>
    <scope>NUCLEOTIDE SEQUENCE [LARGE SCALE GENOMIC DNA]</scope>
    <source>
        <strain evidence="1">PS624</strain>
    </source>
</reference>
<dbReference type="RefSeq" id="WP_150750206.1">
    <property type="nucleotide sequence ID" value="NZ_CABVGZ010000049.1"/>
</dbReference>
<evidence type="ECO:0000313" key="2">
    <source>
        <dbReference type="Proteomes" id="UP000326241"/>
    </source>
</evidence>
<accession>A0A5E7W715</accession>
<organism evidence="1 2">
    <name type="scientific">Pseudomonas fluorescens</name>
    <dbReference type="NCBI Taxonomy" id="294"/>
    <lineage>
        <taxon>Bacteria</taxon>
        <taxon>Pseudomonadati</taxon>
        <taxon>Pseudomonadota</taxon>
        <taxon>Gammaproteobacteria</taxon>
        <taxon>Pseudomonadales</taxon>
        <taxon>Pseudomonadaceae</taxon>
        <taxon>Pseudomonas</taxon>
    </lineage>
</organism>
<sequence>MSKGKPRPNLSLNDLEPFFQVLVFRKDKYTRKKLRTDIFKKISELNSKKKSAEIDWLSSTKKVLAIRVRFREFPSWLETTTSISTAKTSLLENIENAIILIDDSQTHVYVHSSNRKLEDIVKTIIYEDWDQDKLDIKKIYSALAEIDLSIKMLGINNTFGAGGTAAEAKSYSGKDPRLSLTPSFDSGYSFSYCLGAQIDAAGNKQAFGCSSKRRKFWGGWTEGFNDFSERCKNIEAALTSVNNGDFINTLVRPTSVKSPNKLKILSFYLDYVIPNKGVVILEINKVKITDWYCSILSNTRFTIGDGINSISIDITSITNDAITFSYTRAGEKASIIVAEDGSELSKRRRIDLIEFLKKEDTFTIIFEERLAFRENSFWKDNRLSTPFNKDVHTDISWTNVDLRKEDSASSIPGHISIADKTEEFLLNLALTENIIAIIKDGGANEISDHLVIYDDKIILIHEKFTTSQSPGLRIDDLQVVSAQLIKNIKYLFPSSHSVRSERLFANAIYLDKSCSTKESLIEKITTALNNVEVQNECWIVQPGISKSKLLKLANNKAHVLLSHLASICTSNNTKFKLYCNL</sequence>
<evidence type="ECO:0000313" key="1">
    <source>
        <dbReference type="EMBL" id="VVN15604.1"/>
    </source>
</evidence>